<name>A0A9P7MTY7_9HYPO</name>
<evidence type="ECO:0000256" key="1">
    <source>
        <dbReference type="SAM" id="MobiDB-lite"/>
    </source>
</evidence>
<evidence type="ECO:0000313" key="7">
    <source>
        <dbReference type="Proteomes" id="UP000784919"/>
    </source>
</evidence>
<feature type="chain" id="PRO_5040503035" description="CSI2 protein" evidence="3">
    <location>
        <begin position="26"/>
        <end position="353"/>
    </location>
</feature>
<feature type="compositionally biased region" description="Polar residues" evidence="1">
    <location>
        <begin position="260"/>
        <end position="276"/>
    </location>
</feature>
<sequence length="353" mass="35828">MRLLTSFFASSALLSTGFLVASAAAQQGSSTADATSSSVSASDKPSSTIANTASSVTNEPTTEATGKMSITGGPQTRTGGGLTGFPTLTGPGVIPTYPPASVPPTKNAPFMHQSTLPDGTVFIVVGAILGALGLALLIWRSFASLMLHRSVERAALAQHVSDDKTGFPAPPAPFYKYSDQTSSMSLGGLGGATSAASAGRGVRRANRASVPSGTPSQSNLFFSPTAGAGAGAGAPSNRASAFLPSGFYAAGTSSPGGGDQTNSIGLSNLRPNSQGHYANLSRHNMDATPPDSPQFVARHDLRASSLDMNLAPGQRPPSAYLDDLLMDDPSALPPRHMPPSSGPRRAGSPGNRF</sequence>
<comment type="caution">
    <text evidence="5">The sequence shown here is derived from an EMBL/GenBank/DDBJ whole genome shotgun (WGS) entry which is preliminary data.</text>
</comment>
<feature type="region of interest" description="Disordered" evidence="1">
    <location>
        <begin position="195"/>
        <end position="221"/>
    </location>
</feature>
<keyword evidence="3" id="KW-0732">Signal</keyword>
<feature type="compositionally biased region" description="Polar residues" evidence="1">
    <location>
        <begin position="48"/>
        <end position="64"/>
    </location>
</feature>
<dbReference type="EMBL" id="SRPR01000019">
    <property type="protein sequence ID" value="KAG5966567.1"/>
    <property type="molecule type" value="Genomic_DNA"/>
</dbReference>
<evidence type="ECO:0000313" key="5">
    <source>
        <dbReference type="EMBL" id="KAG5968113.1"/>
    </source>
</evidence>
<protein>
    <recommendedName>
        <fullName evidence="8">CSI2 protein</fullName>
    </recommendedName>
</protein>
<dbReference type="PANTHER" id="PTHR36089">
    <property type="entry name" value="CHITIN SYNTHASE 3 COMPLEX PROTEIN CSI2-RELATED"/>
    <property type="match status" value="1"/>
</dbReference>
<organism evidence="5 7">
    <name type="scientific">Claviceps arundinis</name>
    <dbReference type="NCBI Taxonomy" id="1623583"/>
    <lineage>
        <taxon>Eukaryota</taxon>
        <taxon>Fungi</taxon>
        <taxon>Dikarya</taxon>
        <taxon>Ascomycota</taxon>
        <taxon>Pezizomycotina</taxon>
        <taxon>Sordariomycetes</taxon>
        <taxon>Hypocreomycetidae</taxon>
        <taxon>Hypocreales</taxon>
        <taxon>Clavicipitaceae</taxon>
        <taxon>Claviceps</taxon>
    </lineage>
</organism>
<evidence type="ECO:0008006" key="8">
    <source>
        <dbReference type="Google" id="ProtNLM"/>
    </source>
</evidence>
<reference evidence="5 6" key="1">
    <citation type="journal article" date="2020" name="bioRxiv">
        <title>Whole genome comparisons of ergot fungi reveals the divergence and evolution of species within the genus Claviceps are the result of varying mechanisms driving genome evolution and host range expansion.</title>
        <authorList>
            <person name="Wyka S.A."/>
            <person name="Mondo S.J."/>
            <person name="Liu M."/>
            <person name="Dettman J."/>
            <person name="Nalam V."/>
            <person name="Broders K.D."/>
        </authorList>
    </citation>
    <scope>NUCLEOTIDE SEQUENCE</scope>
    <source>
        <strain evidence="5">CCC 1102</strain>
        <strain evidence="4 6">LM583</strain>
    </source>
</reference>
<accession>A0A9P7MTY7</accession>
<keyword evidence="2" id="KW-0812">Transmembrane</keyword>
<dbReference type="GO" id="GO:0000324">
    <property type="term" value="C:fungal-type vacuole"/>
    <property type="evidence" value="ECO:0007669"/>
    <property type="project" value="TreeGrafter"/>
</dbReference>
<dbReference type="InterPro" id="IPR051009">
    <property type="entry name" value="PRM"/>
</dbReference>
<evidence type="ECO:0000256" key="2">
    <source>
        <dbReference type="SAM" id="Phobius"/>
    </source>
</evidence>
<gene>
    <name evidence="5" type="ORF">E4U56_000526</name>
    <name evidence="4" type="ORF">E4U57_002216</name>
</gene>
<feature type="compositionally biased region" description="Low complexity" evidence="1">
    <location>
        <begin position="29"/>
        <end position="47"/>
    </location>
</feature>
<dbReference type="Proteomes" id="UP000742024">
    <property type="component" value="Unassembled WGS sequence"/>
</dbReference>
<dbReference type="AlphaFoldDB" id="A0A9P7MTY7"/>
<feature type="compositionally biased region" description="Polar residues" evidence="1">
    <location>
        <begin position="211"/>
        <end position="221"/>
    </location>
</feature>
<keyword evidence="2" id="KW-1133">Transmembrane helix</keyword>
<keyword evidence="6" id="KW-1185">Reference proteome</keyword>
<evidence type="ECO:0000256" key="3">
    <source>
        <dbReference type="SAM" id="SignalP"/>
    </source>
</evidence>
<feature type="region of interest" description="Disordered" evidence="1">
    <location>
        <begin position="29"/>
        <end position="85"/>
    </location>
</feature>
<dbReference type="Proteomes" id="UP000784919">
    <property type="component" value="Unassembled WGS sequence"/>
</dbReference>
<feature type="compositionally biased region" description="Low complexity" evidence="1">
    <location>
        <begin position="342"/>
        <end position="353"/>
    </location>
</feature>
<feature type="compositionally biased region" description="Pro residues" evidence="1">
    <location>
        <begin position="331"/>
        <end position="341"/>
    </location>
</feature>
<dbReference type="OrthoDB" id="4065319at2759"/>
<dbReference type="EMBL" id="SRPS01000110">
    <property type="protein sequence ID" value="KAG5968113.1"/>
    <property type="molecule type" value="Genomic_DNA"/>
</dbReference>
<dbReference type="PANTHER" id="PTHR36089:SF1">
    <property type="entry name" value="CHITIN SYNTHASE 3 COMPLEX PROTEIN CSI2-RELATED"/>
    <property type="match status" value="1"/>
</dbReference>
<feature type="signal peptide" evidence="3">
    <location>
        <begin position="1"/>
        <end position="25"/>
    </location>
</feature>
<feature type="region of interest" description="Disordered" evidence="1">
    <location>
        <begin position="253"/>
        <end position="353"/>
    </location>
</feature>
<proteinExistence type="predicted"/>
<feature type="transmembrane region" description="Helical" evidence="2">
    <location>
        <begin position="119"/>
        <end position="139"/>
    </location>
</feature>
<evidence type="ECO:0000313" key="4">
    <source>
        <dbReference type="EMBL" id="KAG5966567.1"/>
    </source>
</evidence>
<keyword evidence="2" id="KW-0472">Membrane</keyword>
<evidence type="ECO:0000313" key="6">
    <source>
        <dbReference type="Proteomes" id="UP000742024"/>
    </source>
</evidence>